<comment type="caution">
    <text evidence="1">The sequence shown here is derived from an EMBL/GenBank/DDBJ whole genome shotgun (WGS) entry which is preliminary data.</text>
</comment>
<name>A0ABV5N3N5_9ACTN</name>
<protein>
    <submittedName>
        <fullName evidence="1">Uncharacterized protein</fullName>
    </submittedName>
</protein>
<dbReference type="Proteomes" id="UP001589709">
    <property type="component" value="Unassembled WGS sequence"/>
</dbReference>
<evidence type="ECO:0000313" key="1">
    <source>
        <dbReference type="EMBL" id="MFB9464454.1"/>
    </source>
</evidence>
<reference evidence="1 2" key="1">
    <citation type="submission" date="2024-09" db="EMBL/GenBank/DDBJ databases">
        <authorList>
            <person name="Sun Q."/>
            <person name="Mori K."/>
        </authorList>
    </citation>
    <scope>NUCLEOTIDE SEQUENCE [LARGE SCALE GENOMIC DNA]</scope>
    <source>
        <strain evidence="1 2">JCM 6917</strain>
    </source>
</reference>
<gene>
    <name evidence="1" type="ORF">ACFF45_17480</name>
</gene>
<keyword evidence="2" id="KW-1185">Reference proteome</keyword>
<organism evidence="1 2">
    <name type="scientific">Streptomyces cinereospinus</name>
    <dbReference type="NCBI Taxonomy" id="285561"/>
    <lineage>
        <taxon>Bacteria</taxon>
        <taxon>Bacillati</taxon>
        <taxon>Actinomycetota</taxon>
        <taxon>Actinomycetes</taxon>
        <taxon>Kitasatosporales</taxon>
        <taxon>Streptomycetaceae</taxon>
        <taxon>Streptomyces</taxon>
    </lineage>
</organism>
<sequence length="139" mass="15693">MTINLLTRPKKTAVRRFHDQHGPMDGWSADDFEHLLDLLVVVNTPGPLARLRLRLTLLMWTGATMPVYVLGELLWEVQNRIPVWLEKVTDWVDDRCSPIESVCRRAGDHALVERASSAVERVSTAANSVGRIAARRVRG</sequence>
<dbReference type="EMBL" id="JBHMCY010000030">
    <property type="protein sequence ID" value="MFB9464454.1"/>
    <property type="molecule type" value="Genomic_DNA"/>
</dbReference>
<accession>A0ABV5N3N5</accession>
<proteinExistence type="predicted"/>
<evidence type="ECO:0000313" key="2">
    <source>
        <dbReference type="Proteomes" id="UP001589709"/>
    </source>
</evidence>
<dbReference type="RefSeq" id="WP_381346999.1">
    <property type="nucleotide sequence ID" value="NZ_JBHMCY010000030.1"/>
</dbReference>